<gene>
    <name evidence="3" type="ORF">ACFSCV_15590</name>
</gene>
<protein>
    <submittedName>
        <fullName evidence="3">TadG family pilus assembly protein</fullName>
    </submittedName>
</protein>
<proteinExistence type="predicted"/>
<dbReference type="RefSeq" id="WP_378800487.1">
    <property type="nucleotide sequence ID" value="NZ_JBHUER010000010.1"/>
</dbReference>
<dbReference type="Pfam" id="PF09977">
    <property type="entry name" value="Tad_C"/>
    <property type="match status" value="1"/>
</dbReference>
<accession>A0ABW4K8B2</accession>
<name>A0ABW4K8B2_9HYPH</name>
<dbReference type="InterPro" id="IPR018705">
    <property type="entry name" value="DUF2134_membrane"/>
</dbReference>
<dbReference type="EMBL" id="JBHUER010000010">
    <property type="protein sequence ID" value="MFD1704430.1"/>
    <property type="molecule type" value="Genomic_DNA"/>
</dbReference>
<evidence type="ECO:0000259" key="2">
    <source>
        <dbReference type="Pfam" id="PF13400"/>
    </source>
</evidence>
<sequence>MLALARRFRRDEGGAVAVLVAALCLCAAGLLAVSIDASSIYLDRRKAQSAVDLAALAAAGDLANAERAARATLAANGFAEPREFRLTLGQYTPDPRTASGGRFRAGTTPYNAAKVEIGVDSSFYFAKAFLPQNSLVVRAAGVAANTQVASFSIGSRLASLNGGVVNALLSKLLGGSVSLSVMDYNALASAKVEITPLLTALGVRVNATAGTYGDVLSARVRATDLISAMADVAQGSSSVSATLRRVAATADVTRLVDMTKLISLGDYARLALGDTTSALSAGVSALDLLNVAAQAANGANQIALDLGAQVPGLIGLTATIDIGERPQNSPWLAIGSAGTVVRTAQTRLRLAAQVGGAGALLGRVIYLPIAVDLAAAEARISAISCGRQPRLDGRVTVQATPAVTELWVGEPASASAWSGFTTNPQMNPATLLNVLGLVRATAEAHVAATNVAPTPLVFSYDDIAAGTMKSVKTTNAAQTTLATLVGGLKVNVTVLGILGLGLTGDALESLLKLTLAPVGALIDPVLNTLLQTLGLAVGEADVTVRGLRCDGSALVG</sequence>
<dbReference type="Pfam" id="PF13400">
    <property type="entry name" value="Tad"/>
    <property type="match status" value="1"/>
</dbReference>
<evidence type="ECO:0000313" key="3">
    <source>
        <dbReference type="EMBL" id="MFD1704430.1"/>
    </source>
</evidence>
<keyword evidence="4" id="KW-1185">Reference proteome</keyword>
<evidence type="ECO:0000259" key="1">
    <source>
        <dbReference type="Pfam" id="PF09977"/>
    </source>
</evidence>
<reference evidence="4" key="1">
    <citation type="journal article" date="2019" name="Int. J. Syst. Evol. Microbiol.">
        <title>The Global Catalogue of Microorganisms (GCM) 10K type strain sequencing project: providing services to taxonomists for standard genome sequencing and annotation.</title>
        <authorList>
            <consortium name="The Broad Institute Genomics Platform"/>
            <consortium name="The Broad Institute Genome Sequencing Center for Infectious Disease"/>
            <person name="Wu L."/>
            <person name="Ma J."/>
        </authorList>
    </citation>
    <scope>NUCLEOTIDE SEQUENCE [LARGE SCALE GENOMIC DNA]</scope>
    <source>
        <strain evidence="4">KCTC 23707</strain>
    </source>
</reference>
<comment type="caution">
    <text evidence="3">The sequence shown here is derived from an EMBL/GenBank/DDBJ whole genome shotgun (WGS) entry which is preliminary data.</text>
</comment>
<dbReference type="InterPro" id="IPR028087">
    <property type="entry name" value="Tad_N"/>
</dbReference>
<dbReference type="Proteomes" id="UP001597308">
    <property type="component" value="Unassembled WGS sequence"/>
</dbReference>
<feature type="domain" description="Putative Flp pilus-assembly TadG-like N-terminal" evidence="2">
    <location>
        <begin position="14"/>
        <end position="60"/>
    </location>
</feature>
<organism evidence="3 4">
    <name type="scientific">Methylopila henanensis</name>
    <dbReference type="NCBI Taxonomy" id="873516"/>
    <lineage>
        <taxon>Bacteria</taxon>
        <taxon>Pseudomonadati</taxon>
        <taxon>Pseudomonadota</taxon>
        <taxon>Alphaproteobacteria</taxon>
        <taxon>Hyphomicrobiales</taxon>
        <taxon>Methylopilaceae</taxon>
        <taxon>Methylopila</taxon>
    </lineage>
</organism>
<feature type="domain" description="DUF2134" evidence="1">
    <location>
        <begin position="62"/>
        <end position="139"/>
    </location>
</feature>
<evidence type="ECO:0000313" key="4">
    <source>
        <dbReference type="Proteomes" id="UP001597308"/>
    </source>
</evidence>